<dbReference type="InterPro" id="IPR029069">
    <property type="entry name" value="HotDog_dom_sf"/>
</dbReference>
<dbReference type="EC" id="3.1.2.-" evidence="1"/>
<protein>
    <submittedName>
        <fullName evidence="1">Acyl-CoA thioesterase</fullName>
        <ecNumber evidence="1">3.1.2.-</ecNumber>
    </submittedName>
</protein>
<evidence type="ECO:0000313" key="1">
    <source>
        <dbReference type="EMBL" id="WQB98792.1"/>
    </source>
</evidence>
<dbReference type="SUPFAM" id="SSF54637">
    <property type="entry name" value="Thioesterase/thiol ester dehydrase-isomerase"/>
    <property type="match status" value="1"/>
</dbReference>
<sequence length="138" mass="14992">MSKSLVTFVGVAHPWMCDVMGHMNVRHYAAMFDDASFQLLGHIAGQDGSLAPATGWADVRTEIDYRHETKAGSLLTIRSHVAKIGRTSITFEQVMSGSLDGIVHASSRTTSVRFDLVARASVALDEPMRGRAAAYLVE</sequence>
<dbReference type="EMBL" id="CP139858">
    <property type="protein sequence ID" value="WQB98792.1"/>
    <property type="molecule type" value="Genomic_DNA"/>
</dbReference>
<organism evidence="1 2">
    <name type="scientific">Mesorhizobium huakuii</name>
    <dbReference type="NCBI Taxonomy" id="28104"/>
    <lineage>
        <taxon>Bacteria</taxon>
        <taxon>Pseudomonadati</taxon>
        <taxon>Pseudomonadota</taxon>
        <taxon>Alphaproteobacteria</taxon>
        <taxon>Hyphomicrobiales</taxon>
        <taxon>Phyllobacteriaceae</taxon>
        <taxon>Mesorhizobium</taxon>
    </lineage>
</organism>
<name>A0ABZ0VMW4_9HYPH</name>
<reference evidence="1 2" key="1">
    <citation type="submission" date="2023-11" db="EMBL/GenBank/DDBJ databases">
        <authorList>
            <person name="Panchal A.K."/>
            <person name="Meaney J.S."/>
            <person name="Karas B.J."/>
            <person name="diCenzo G.C."/>
        </authorList>
    </citation>
    <scope>NUCLEOTIDE SEQUENCE [LARGE SCALE GENOMIC DNA]</scope>
    <source>
        <strain evidence="1 2">NZP2235</strain>
    </source>
</reference>
<dbReference type="Proteomes" id="UP001322481">
    <property type="component" value="Chromosome"/>
</dbReference>
<proteinExistence type="predicted"/>
<keyword evidence="2" id="KW-1185">Reference proteome</keyword>
<dbReference type="Pfam" id="PF13279">
    <property type="entry name" value="4HBT_2"/>
    <property type="match status" value="1"/>
</dbReference>
<dbReference type="Gene3D" id="3.10.129.10">
    <property type="entry name" value="Hotdog Thioesterase"/>
    <property type="match status" value="1"/>
</dbReference>
<gene>
    <name evidence="1" type="ORF">U0R22_002957</name>
</gene>
<dbReference type="CDD" id="cd00586">
    <property type="entry name" value="4HBT"/>
    <property type="match status" value="1"/>
</dbReference>
<evidence type="ECO:0000313" key="2">
    <source>
        <dbReference type="Proteomes" id="UP001322481"/>
    </source>
</evidence>
<accession>A0ABZ0VMW4</accession>
<dbReference type="GO" id="GO:0016787">
    <property type="term" value="F:hydrolase activity"/>
    <property type="evidence" value="ECO:0007669"/>
    <property type="project" value="UniProtKB-KW"/>
</dbReference>
<dbReference type="RefSeq" id="WP_322418985.1">
    <property type="nucleotide sequence ID" value="NZ_CP139858.1"/>
</dbReference>
<keyword evidence="1" id="KW-0378">Hydrolase</keyword>